<accession>A0A0C3AE22</accession>
<dbReference type="InParanoid" id="A0A0C3AE22"/>
<reference evidence="2 3" key="1">
    <citation type="submission" date="2014-04" db="EMBL/GenBank/DDBJ databases">
        <authorList>
            <consortium name="DOE Joint Genome Institute"/>
            <person name="Kuo A."/>
            <person name="Kohler A."/>
            <person name="Nagy L.G."/>
            <person name="Floudas D."/>
            <person name="Copeland A."/>
            <person name="Barry K.W."/>
            <person name="Cichocki N."/>
            <person name="Veneault-Fourrey C."/>
            <person name="LaButti K."/>
            <person name="Lindquist E.A."/>
            <person name="Lipzen A."/>
            <person name="Lundell T."/>
            <person name="Morin E."/>
            <person name="Murat C."/>
            <person name="Sun H."/>
            <person name="Tunlid A."/>
            <person name="Henrissat B."/>
            <person name="Grigoriev I.V."/>
            <person name="Hibbett D.S."/>
            <person name="Martin F."/>
            <person name="Nordberg H.P."/>
            <person name="Cantor M.N."/>
            <person name="Hua S.X."/>
        </authorList>
    </citation>
    <scope>NUCLEOTIDE SEQUENCE [LARGE SCALE GENOMIC DNA]</scope>
    <source>
        <strain evidence="2 3">Foug A</strain>
    </source>
</reference>
<dbReference type="HOGENOM" id="CLU_2851047_0_0_1"/>
<feature type="region of interest" description="Disordered" evidence="1">
    <location>
        <begin position="1"/>
        <end position="65"/>
    </location>
</feature>
<proteinExistence type="predicted"/>
<reference evidence="3" key="2">
    <citation type="submission" date="2015-01" db="EMBL/GenBank/DDBJ databases">
        <title>Evolutionary Origins and Diversification of the Mycorrhizal Mutualists.</title>
        <authorList>
            <consortium name="DOE Joint Genome Institute"/>
            <consortium name="Mycorrhizal Genomics Consortium"/>
            <person name="Kohler A."/>
            <person name="Kuo A."/>
            <person name="Nagy L.G."/>
            <person name="Floudas D."/>
            <person name="Copeland A."/>
            <person name="Barry K.W."/>
            <person name="Cichocki N."/>
            <person name="Veneault-Fourrey C."/>
            <person name="LaButti K."/>
            <person name="Lindquist E.A."/>
            <person name="Lipzen A."/>
            <person name="Lundell T."/>
            <person name="Morin E."/>
            <person name="Murat C."/>
            <person name="Riley R."/>
            <person name="Ohm R."/>
            <person name="Sun H."/>
            <person name="Tunlid A."/>
            <person name="Henrissat B."/>
            <person name="Grigoriev I.V."/>
            <person name="Hibbett D.S."/>
            <person name="Martin F."/>
        </authorList>
    </citation>
    <scope>NUCLEOTIDE SEQUENCE [LARGE SCALE GENOMIC DNA]</scope>
    <source>
        <strain evidence="3">Foug A</strain>
    </source>
</reference>
<feature type="compositionally biased region" description="Basic and acidic residues" evidence="1">
    <location>
        <begin position="54"/>
        <end position="65"/>
    </location>
</feature>
<keyword evidence="3" id="KW-1185">Reference proteome</keyword>
<gene>
    <name evidence="2" type="ORF">SCLCIDRAFT_1214480</name>
</gene>
<dbReference type="EMBL" id="KN822037">
    <property type="protein sequence ID" value="KIM63167.1"/>
    <property type="molecule type" value="Genomic_DNA"/>
</dbReference>
<name>A0A0C3AE22_9AGAM</name>
<evidence type="ECO:0000256" key="1">
    <source>
        <dbReference type="SAM" id="MobiDB-lite"/>
    </source>
</evidence>
<protein>
    <submittedName>
        <fullName evidence="2">Uncharacterized protein</fullName>
    </submittedName>
</protein>
<organism evidence="2 3">
    <name type="scientific">Scleroderma citrinum Foug A</name>
    <dbReference type="NCBI Taxonomy" id="1036808"/>
    <lineage>
        <taxon>Eukaryota</taxon>
        <taxon>Fungi</taxon>
        <taxon>Dikarya</taxon>
        <taxon>Basidiomycota</taxon>
        <taxon>Agaricomycotina</taxon>
        <taxon>Agaricomycetes</taxon>
        <taxon>Agaricomycetidae</taxon>
        <taxon>Boletales</taxon>
        <taxon>Sclerodermatineae</taxon>
        <taxon>Sclerodermataceae</taxon>
        <taxon>Scleroderma</taxon>
    </lineage>
</organism>
<sequence>MSPAHIPVLTHLSVRKGSPKKRDSRVTWRLGGDTVGSVNRNVRKEQQGGDTEETDHFDGSKRRTV</sequence>
<evidence type="ECO:0000313" key="2">
    <source>
        <dbReference type="EMBL" id="KIM63167.1"/>
    </source>
</evidence>
<dbReference type="Proteomes" id="UP000053989">
    <property type="component" value="Unassembled WGS sequence"/>
</dbReference>
<evidence type="ECO:0000313" key="3">
    <source>
        <dbReference type="Proteomes" id="UP000053989"/>
    </source>
</evidence>
<dbReference type="AlphaFoldDB" id="A0A0C3AE22"/>